<reference evidence="10 11" key="1">
    <citation type="submission" date="2019-06" db="EMBL/GenBank/DDBJ databases">
        <title>A chromosome-scale genome assembly of the European perch, Perca fluviatilis.</title>
        <authorList>
            <person name="Roques C."/>
            <person name="Zahm M."/>
            <person name="Cabau C."/>
            <person name="Klopp C."/>
            <person name="Bouchez O."/>
            <person name="Donnadieu C."/>
            <person name="Kuhl H."/>
            <person name="Gislard M."/>
            <person name="Guendouz S."/>
            <person name="Journot L."/>
            <person name="Haffray P."/>
            <person name="Bestin A."/>
            <person name="Morvezen R."/>
            <person name="Feron R."/>
            <person name="Wen M."/>
            <person name="Jouanno E."/>
            <person name="Herpin A."/>
            <person name="Schartl M."/>
            <person name="Postlethwait J."/>
            <person name="Schaerlinger B."/>
            <person name="Chardard D."/>
            <person name="Lecocq T."/>
            <person name="Poncet C."/>
            <person name="Jaffrelo L."/>
            <person name="Lampietro C."/>
            <person name="Guiguen Y."/>
        </authorList>
    </citation>
    <scope>NUCLEOTIDE SEQUENCE [LARGE SCALE GENOMIC DNA]</scope>
    <source>
        <tissue evidence="10">Blood</tissue>
    </source>
</reference>
<keyword evidence="2 5" id="KW-0863">Zinc-finger</keyword>
<evidence type="ECO:0000313" key="10">
    <source>
        <dbReference type="EMBL" id="KAF1379144.1"/>
    </source>
</evidence>
<dbReference type="InterPro" id="IPR038441">
    <property type="entry name" value="THAP_Znf_sf"/>
</dbReference>
<dbReference type="Proteomes" id="UP000465112">
    <property type="component" value="Chromosome 15"/>
</dbReference>
<comment type="caution">
    <text evidence="10">The sequence shown here is derived from an EMBL/GenBank/DDBJ whole genome shotgun (WGS) entry which is preliminary data.</text>
</comment>
<keyword evidence="11" id="KW-1185">Reference proteome</keyword>
<accession>A0A6A5EU33</accession>
<comment type="subcellular location">
    <subcellularLocation>
        <location evidence="6">Nucleus</location>
        <location evidence="6">Nucleoplasm</location>
    </subcellularLocation>
</comment>
<evidence type="ECO:0000256" key="5">
    <source>
        <dbReference type="PROSITE-ProRule" id="PRU00309"/>
    </source>
</evidence>
<keyword evidence="6" id="KW-0805">Transcription regulation</keyword>
<dbReference type="GO" id="GO:0003700">
    <property type="term" value="F:DNA-binding transcription factor activity"/>
    <property type="evidence" value="ECO:0007669"/>
    <property type="project" value="UniProtKB-UniRule"/>
</dbReference>
<feature type="domain" description="THAP-type" evidence="9">
    <location>
        <begin position="1"/>
        <end position="80"/>
    </location>
</feature>
<evidence type="ECO:0000256" key="3">
    <source>
        <dbReference type="ARBA" id="ARBA00022833"/>
    </source>
</evidence>
<name>A0A6A5EU33_PERFL</name>
<gene>
    <name evidence="10" type="ORF">PFLUV_G00173030</name>
</gene>
<keyword evidence="6" id="KW-0131">Cell cycle</keyword>
<dbReference type="GO" id="GO:0005654">
    <property type="term" value="C:nucleoplasm"/>
    <property type="evidence" value="ECO:0007669"/>
    <property type="project" value="UniProtKB-SubCell"/>
</dbReference>
<keyword evidence="6 7" id="KW-0175">Coiled coil</keyword>
<dbReference type="Pfam" id="PF05485">
    <property type="entry name" value="THAP"/>
    <property type="match status" value="1"/>
</dbReference>
<evidence type="ECO:0000256" key="6">
    <source>
        <dbReference type="RuleBase" id="RU369073"/>
    </source>
</evidence>
<dbReference type="SUPFAM" id="SSF57716">
    <property type="entry name" value="Glucocorticoid receptor-like (DNA-binding domain)"/>
    <property type="match status" value="1"/>
</dbReference>
<dbReference type="GO" id="GO:0006357">
    <property type="term" value="P:regulation of transcription by RNA polymerase II"/>
    <property type="evidence" value="ECO:0007669"/>
    <property type="project" value="TreeGrafter"/>
</dbReference>
<evidence type="ECO:0000256" key="8">
    <source>
        <dbReference type="SAM" id="MobiDB-lite"/>
    </source>
</evidence>
<evidence type="ECO:0000256" key="4">
    <source>
        <dbReference type="ARBA" id="ARBA00023125"/>
    </source>
</evidence>
<dbReference type="PROSITE" id="PS50950">
    <property type="entry name" value="ZF_THAP"/>
    <property type="match status" value="1"/>
</dbReference>
<feature type="compositionally biased region" description="Basic and acidic residues" evidence="8">
    <location>
        <begin position="129"/>
        <end position="147"/>
    </location>
</feature>
<dbReference type="InterPro" id="IPR006612">
    <property type="entry name" value="THAP_Znf"/>
</dbReference>
<feature type="region of interest" description="Disordered" evidence="8">
    <location>
        <begin position="83"/>
        <end position="105"/>
    </location>
</feature>
<evidence type="ECO:0000256" key="2">
    <source>
        <dbReference type="ARBA" id="ARBA00022771"/>
    </source>
</evidence>
<comment type="function">
    <text evidence="6">DNA-binding transcription regulator that regulates endothelial cell proliferation and G1/S cell-cycle progression. Specifically binds the 5'-[AT]NTNN[GT]GGCA[AGT]-3' core DNA sequence and acts by modulating expression of pRB-E2F cell-cycle target genes.</text>
</comment>
<feature type="coiled-coil region" evidence="7">
    <location>
        <begin position="265"/>
        <end position="292"/>
    </location>
</feature>
<dbReference type="GO" id="GO:0008270">
    <property type="term" value="F:zinc ion binding"/>
    <property type="evidence" value="ECO:0007669"/>
    <property type="project" value="UniProtKB-KW"/>
</dbReference>
<evidence type="ECO:0000256" key="1">
    <source>
        <dbReference type="ARBA" id="ARBA00022723"/>
    </source>
</evidence>
<sequence length="313" mass="35930">MSCSAFGCKLRHNQGFSINFFRFPLRDRRRLKQWVMNVRRQNWTPTPASRLCSMHFEEDQFFIDNMCRRRLKDTAVPTIFNFPPHLRKKEPPARPTLNSSTGGVNDPLVSPADHYIVVVKQETAEEADVDVKQEPAEETDVDVKQEPAEETDVVDDVLPDYVVKLVIKADVNEAAAEDNADVDEVAADDMTEYTTSGDAKTVILDHDYFSKKQKEIRMCSDHMYGISESPVILKRRVNELCDKLVEARKKFKLKCQETRRMKSKLMSLKILTKGLQKKLNALQKKLNALQKCRPNGGMVQNVQEPLFLWVPCV</sequence>
<dbReference type="EMBL" id="VHII01000015">
    <property type="protein sequence ID" value="KAF1379144.1"/>
    <property type="molecule type" value="Genomic_DNA"/>
</dbReference>
<dbReference type="InterPro" id="IPR026516">
    <property type="entry name" value="THAP1/10"/>
</dbReference>
<dbReference type="Gene3D" id="6.20.210.20">
    <property type="entry name" value="THAP domain"/>
    <property type="match status" value="1"/>
</dbReference>
<keyword evidence="1" id="KW-0479">Metal-binding</keyword>
<keyword evidence="3" id="KW-0862">Zinc</keyword>
<keyword evidence="6" id="KW-0539">Nucleus</keyword>
<organism evidence="10 11">
    <name type="scientific">Perca fluviatilis</name>
    <name type="common">European perch</name>
    <dbReference type="NCBI Taxonomy" id="8168"/>
    <lineage>
        <taxon>Eukaryota</taxon>
        <taxon>Metazoa</taxon>
        <taxon>Chordata</taxon>
        <taxon>Craniata</taxon>
        <taxon>Vertebrata</taxon>
        <taxon>Euteleostomi</taxon>
        <taxon>Actinopterygii</taxon>
        <taxon>Neopterygii</taxon>
        <taxon>Teleostei</taxon>
        <taxon>Neoteleostei</taxon>
        <taxon>Acanthomorphata</taxon>
        <taxon>Eupercaria</taxon>
        <taxon>Perciformes</taxon>
        <taxon>Percoidei</taxon>
        <taxon>Percidae</taxon>
        <taxon>Percinae</taxon>
        <taxon>Perca</taxon>
    </lineage>
</organism>
<proteinExistence type="inferred from homology"/>
<feature type="region of interest" description="Disordered" evidence="8">
    <location>
        <begin position="126"/>
        <end position="150"/>
    </location>
</feature>
<dbReference type="PANTHER" id="PTHR46600:SF7">
    <property type="entry name" value="SI:DKEY-228B2.6-RELATED"/>
    <property type="match status" value="1"/>
</dbReference>
<evidence type="ECO:0000259" key="9">
    <source>
        <dbReference type="PROSITE" id="PS50950"/>
    </source>
</evidence>
<protein>
    <recommendedName>
        <fullName evidence="6">THAP domain-containing protein 1</fullName>
    </recommendedName>
</protein>
<comment type="similarity">
    <text evidence="6">Belongs to the THAP1 family.</text>
</comment>
<evidence type="ECO:0000256" key="7">
    <source>
        <dbReference type="SAM" id="Coils"/>
    </source>
</evidence>
<dbReference type="GO" id="GO:0000978">
    <property type="term" value="F:RNA polymerase II cis-regulatory region sequence-specific DNA binding"/>
    <property type="evidence" value="ECO:0007669"/>
    <property type="project" value="TreeGrafter"/>
</dbReference>
<dbReference type="PANTHER" id="PTHR46600">
    <property type="entry name" value="THAP DOMAIN-CONTAINING"/>
    <property type="match status" value="1"/>
</dbReference>
<dbReference type="SMART" id="SM00980">
    <property type="entry name" value="THAP"/>
    <property type="match status" value="1"/>
</dbReference>
<keyword evidence="6" id="KW-0804">Transcription</keyword>
<dbReference type="AlphaFoldDB" id="A0A6A5EU33"/>
<dbReference type="SMART" id="SM00692">
    <property type="entry name" value="DM3"/>
    <property type="match status" value="1"/>
</dbReference>
<dbReference type="GO" id="GO:0001935">
    <property type="term" value="P:endothelial cell proliferation"/>
    <property type="evidence" value="ECO:0007669"/>
    <property type="project" value="UniProtKB-UniRule"/>
</dbReference>
<evidence type="ECO:0000313" key="11">
    <source>
        <dbReference type="Proteomes" id="UP000465112"/>
    </source>
</evidence>
<keyword evidence="4 5" id="KW-0238">DNA-binding</keyword>
<dbReference type="OrthoDB" id="7312725at2759"/>